<dbReference type="Proteomes" id="UP000001477">
    <property type="component" value="Chromosome"/>
</dbReference>
<dbReference type="AlphaFoldDB" id="C4ZDJ4"/>
<evidence type="ECO:0000313" key="1">
    <source>
        <dbReference type="EMBL" id="ACR76970.1"/>
    </source>
</evidence>
<dbReference type="PaxDb" id="515619-EUBREC_3243"/>
<gene>
    <name evidence="1" type="ordered locus">EUBREC_3243</name>
</gene>
<organism evidence="1 2">
    <name type="scientific">Agathobacter rectalis (strain ATCC 33656 / DSM 3377 / JCM 17463 / KCTC 5835 / VPI 0990)</name>
    <name type="common">Eubacterium rectale</name>
    <dbReference type="NCBI Taxonomy" id="515619"/>
    <lineage>
        <taxon>Bacteria</taxon>
        <taxon>Bacillati</taxon>
        <taxon>Bacillota</taxon>
        <taxon>Clostridia</taxon>
        <taxon>Lachnospirales</taxon>
        <taxon>Lachnospiraceae</taxon>
        <taxon>Agathobacter</taxon>
    </lineage>
</organism>
<dbReference type="KEGG" id="ere:EUBREC_3243"/>
<dbReference type="HOGENOM" id="CLU_3117981_0_0_9"/>
<reference evidence="1 2" key="1">
    <citation type="journal article" date="2009" name="Proc. Natl. Acad. Sci. U.S.A.">
        <title>Characterizing a model human gut microbiota composed of members of its two dominant bacterial phyla.</title>
        <authorList>
            <person name="Mahowald M.A."/>
            <person name="Rey F.E."/>
            <person name="Seedorf H."/>
            <person name="Turnbaugh P.J."/>
            <person name="Fulton R.S."/>
            <person name="Wollam A."/>
            <person name="Shah N."/>
            <person name="Wang C."/>
            <person name="Magrini V."/>
            <person name="Wilson R.K."/>
            <person name="Cantarel B.L."/>
            <person name="Coutinho P.M."/>
            <person name="Henrissat B."/>
            <person name="Crock L.W."/>
            <person name="Russell A."/>
            <person name="Verberkmoes N.C."/>
            <person name="Hettich R.L."/>
            <person name="Gordon J.I."/>
        </authorList>
    </citation>
    <scope>NUCLEOTIDE SEQUENCE [LARGE SCALE GENOMIC DNA]</scope>
    <source>
        <strain evidence="2">ATCC 33656 / DSM 3377 / JCM 17463 / KCTC 5835 / LMG 30912 / VPI 0990</strain>
    </source>
</reference>
<sequence>MYIAYDVRNSVEYAKLVKSKRNGKRIEKKYTNLGRDLDKELTYINDSFRV</sequence>
<proteinExistence type="predicted"/>
<evidence type="ECO:0000313" key="2">
    <source>
        <dbReference type="Proteomes" id="UP000001477"/>
    </source>
</evidence>
<accession>C4ZDJ4</accession>
<name>C4ZDJ4_AGARV</name>
<protein>
    <submittedName>
        <fullName evidence="1">Uncharacterized protein</fullName>
    </submittedName>
</protein>
<dbReference type="EMBL" id="CP001107">
    <property type="protein sequence ID" value="ACR76970.1"/>
    <property type="molecule type" value="Genomic_DNA"/>
</dbReference>